<dbReference type="InterPro" id="IPR000394">
    <property type="entry name" value="RNA_pol_sigma_54"/>
</dbReference>
<keyword evidence="3" id="KW-1185">Reference proteome</keyword>
<feature type="domain" description="RNA polymerase sigma factor 54 core-binding" evidence="1">
    <location>
        <begin position="85"/>
        <end position="264"/>
    </location>
</feature>
<dbReference type="Pfam" id="PF04963">
    <property type="entry name" value="Sigma54_CBD"/>
    <property type="match status" value="1"/>
</dbReference>
<accession>A0A0P1GHC6</accession>
<dbReference type="EMBL" id="CYSE01000007">
    <property type="protein sequence ID" value="CUH81333.1"/>
    <property type="molecule type" value="Genomic_DNA"/>
</dbReference>
<dbReference type="AlphaFoldDB" id="A0A0P1GHC6"/>
<gene>
    <name evidence="2" type="primary">rpoN1</name>
    <name evidence="2" type="ORF">TRN7648_03426</name>
</gene>
<dbReference type="InterPro" id="IPR007046">
    <property type="entry name" value="RNA_pol_sigma_54_core-bd"/>
</dbReference>
<dbReference type="OrthoDB" id="9814402at2"/>
<dbReference type="GO" id="GO:0016987">
    <property type="term" value="F:sigma factor activity"/>
    <property type="evidence" value="ECO:0007669"/>
    <property type="project" value="InterPro"/>
</dbReference>
<dbReference type="GO" id="GO:0006352">
    <property type="term" value="P:DNA-templated transcription initiation"/>
    <property type="evidence" value="ECO:0007669"/>
    <property type="project" value="InterPro"/>
</dbReference>
<evidence type="ECO:0000313" key="3">
    <source>
        <dbReference type="Proteomes" id="UP000054935"/>
    </source>
</evidence>
<dbReference type="PANTHER" id="PTHR32248">
    <property type="entry name" value="RNA POLYMERASE SIGMA-54 FACTOR"/>
    <property type="match status" value="1"/>
</dbReference>
<reference evidence="2 3" key="1">
    <citation type="submission" date="2015-09" db="EMBL/GenBank/DDBJ databases">
        <authorList>
            <consortium name="Swine Surveillance"/>
        </authorList>
    </citation>
    <scope>NUCLEOTIDE SEQUENCE [LARGE SCALE GENOMIC DNA]</scope>
    <source>
        <strain evidence="2 3">CECT 7648</strain>
    </source>
</reference>
<dbReference type="RefSeq" id="WP_058248849.1">
    <property type="nucleotide sequence ID" value="NZ_CYSE01000007.1"/>
</dbReference>
<dbReference type="PANTHER" id="PTHR32248:SF4">
    <property type="entry name" value="RNA POLYMERASE SIGMA-54 FACTOR"/>
    <property type="match status" value="1"/>
</dbReference>
<name>A0A0P1GHC6_9RHOB</name>
<dbReference type="Pfam" id="PF00309">
    <property type="entry name" value="Sigma54_AID"/>
    <property type="match status" value="1"/>
</dbReference>
<dbReference type="GO" id="GO:0003677">
    <property type="term" value="F:DNA binding"/>
    <property type="evidence" value="ECO:0007669"/>
    <property type="project" value="InterPro"/>
</dbReference>
<evidence type="ECO:0000259" key="1">
    <source>
        <dbReference type="Pfam" id="PF04963"/>
    </source>
</evidence>
<dbReference type="GO" id="GO:0001216">
    <property type="term" value="F:DNA-binding transcription activator activity"/>
    <property type="evidence" value="ECO:0007669"/>
    <property type="project" value="InterPro"/>
</dbReference>
<proteinExistence type="predicted"/>
<organism evidence="2 3">
    <name type="scientific">Tropicibacter naphthalenivorans</name>
    <dbReference type="NCBI Taxonomy" id="441103"/>
    <lineage>
        <taxon>Bacteria</taxon>
        <taxon>Pseudomonadati</taxon>
        <taxon>Pseudomonadota</taxon>
        <taxon>Alphaproteobacteria</taxon>
        <taxon>Rhodobacterales</taxon>
        <taxon>Roseobacteraceae</taxon>
        <taxon>Tropicibacter</taxon>
    </lineage>
</organism>
<dbReference type="Gene3D" id="1.10.10.1330">
    <property type="entry name" value="RNA polymerase sigma-54 factor, core-binding domain"/>
    <property type="match status" value="1"/>
</dbReference>
<evidence type="ECO:0000313" key="2">
    <source>
        <dbReference type="EMBL" id="CUH81333.1"/>
    </source>
</evidence>
<dbReference type="InterPro" id="IPR038709">
    <property type="entry name" value="RpoN_core-bd_sf"/>
</dbReference>
<sequence length="264" mass="28517">MELRPNLIAQTRQSMAITPRVIQSIKLLKYGQFELCDYLKDQQDRNPMIEVVLPEPLSRPKPATARASALAVEGRAPAASDLPGIEETAAQSVTLREHLLRQVDLSVHGQVDKIIATEIVESIEPDGYLRRDLDDIADALGIPETRVDIVLAQVQGFEPTGVGARDLAECLFLQLAERGQATKPMMALLDNLALLARHDLPALAKACGVPLAEAAALAQQLRQVDPRPGLAFDSDAVLPAMPDVQVSRAEDGSFTVALNTALLP</sequence>
<protein>
    <submittedName>
        <fullName evidence="2">RNA polymerase sigma-54 factor 1</fullName>
    </submittedName>
</protein>
<dbReference type="Proteomes" id="UP000054935">
    <property type="component" value="Unassembled WGS sequence"/>
</dbReference>
<dbReference type="STRING" id="441103.TRN7648_03426"/>